<sequence length="185" mass="21095">MSSLHLYTKIIPRITIIPRISTRQSFLNHYPIQNAIQSPLISTSLFIQQKRTGTARAKVKKPKEKQVKTLGFKRKKTKKESSGEGEIDNTSSHGQGIGEFYKPAPVIILDDMFPEVFTDDNVGKVYRFPKEVIPKFNVFKFPTSLSKEFALFHKPSLIVRQSSVELIKILEEASTLPSTKNRYIL</sequence>
<evidence type="ECO:0000313" key="2">
    <source>
        <dbReference type="EMBL" id="RIA84680.1"/>
    </source>
</evidence>
<reference evidence="2 3" key="1">
    <citation type="submission" date="2018-06" db="EMBL/GenBank/DDBJ databases">
        <title>Comparative genomics reveals the genomic features of Rhizophagus irregularis, R. cerebriforme, R. diaphanum and Gigaspora rosea, and their symbiotic lifestyle signature.</title>
        <authorList>
            <person name="Morin E."/>
            <person name="San Clemente H."/>
            <person name="Chen E.C.H."/>
            <person name="De La Providencia I."/>
            <person name="Hainaut M."/>
            <person name="Kuo A."/>
            <person name="Kohler A."/>
            <person name="Murat C."/>
            <person name="Tang N."/>
            <person name="Roy S."/>
            <person name="Loubradou J."/>
            <person name="Henrissat B."/>
            <person name="Grigoriev I.V."/>
            <person name="Corradi N."/>
            <person name="Roux C."/>
            <person name="Martin F.M."/>
        </authorList>
    </citation>
    <scope>NUCLEOTIDE SEQUENCE [LARGE SCALE GENOMIC DNA]</scope>
    <source>
        <strain evidence="2 3">DAOM 227022</strain>
    </source>
</reference>
<accession>A0A397SEL0</accession>
<keyword evidence="3" id="KW-1185">Reference proteome</keyword>
<dbReference type="OrthoDB" id="274828at2759"/>
<gene>
    <name evidence="2" type="ORF">C1645_406635</name>
</gene>
<feature type="region of interest" description="Disordered" evidence="1">
    <location>
        <begin position="69"/>
        <end position="94"/>
    </location>
</feature>
<dbReference type="STRING" id="658196.A0A397SEL0"/>
<dbReference type="AlphaFoldDB" id="A0A397SEL0"/>
<evidence type="ECO:0000256" key="1">
    <source>
        <dbReference type="SAM" id="MobiDB-lite"/>
    </source>
</evidence>
<evidence type="ECO:0000313" key="3">
    <source>
        <dbReference type="Proteomes" id="UP000265703"/>
    </source>
</evidence>
<protein>
    <submittedName>
        <fullName evidence="2">Uncharacterized protein</fullName>
    </submittedName>
</protein>
<name>A0A397SEL0_9GLOM</name>
<dbReference type="Proteomes" id="UP000265703">
    <property type="component" value="Unassembled WGS sequence"/>
</dbReference>
<proteinExistence type="predicted"/>
<comment type="caution">
    <text evidence="2">The sequence shown here is derived from an EMBL/GenBank/DDBJ whole genome shotgun (WGS) entry which is preliminary data.</text>
</comment>
<organism evidence="2 3">
    <name type="scientific">Glomus cerebriforme</name>
    <dbReference type="NCBI Taxonomy" id="658196"/>
    <lineage>
        <taxon>Eukaryota</taxon>
        <taxon>Fungi</taxon>
        <taxon>Fungi incertae sedis</taxon>
        <taxon>Mucoromycota</taxon>
        <taxon>Glomeromycotina</taxon>
        <taxon>Glomeromycetes</taxon>
        <taxon>Glomerales</taxon>
        <taxon>Glomeraceae</taxon>
        <taxon>Glomus</taxon>
    </lineage>
</organism>
<dbReference type="EMBL" id="QKYT01000475">
    <property type="protein sequence ID" value="RIA84680.1"/>
    <property type="molecule type" value="Genomic_DNA"/>
</dbReference>